<gene>
    <name evidence="1" type="ORF">OFLC_LOCUS12127</name>
</gene>
<keyword evidence="2" id="KW-1185">Reference proteome</keyword>
<proteinExistence type="predicted"/>
<organism evidence="3">
    <name type="scientific">Onchocerca flexuosa</name>
    <dbReference type="NCBI Taxonomy" id="387005"/>
    <lineage>
        <taxon>Eukaryota</taxon>
        <taxon>Metazoa</taxon>
        <taxon>Ecdysozoa</taxon>
        <taxon>Nematoda</taxon>
        <taxon>Chromadorea</taxon>
        <taxon>Rhabditida</taxon>
        <taxon>Spirurina</taxon>
        <taxon>Spiruromorpha</taxon>
        <taxon>Filarioidea</taxon>
        <taxon>Onchocercidae</taxon>
        <taxon>Onchocerca</taxon>
    </lineage>
</organism>
<evidence type="ECO:0000313" key="2">
    <source>
        <dbReference type="Proteomes" id="UP000267606"/>
    </source>
</evidence>
<name>A0A183HXB0_9BILA</name>
<accession>A0A183HXB0</accession>
<dbReference type="Proteomes" id="UP000267606">
    <property type="component" value="Unassembled WGS sequence"/>
</dbReference>
<dbReference type="AlphaFoldDB" id="A0A183HXB0"/>
<dbReference type="EMBL" id="UZAJ01018428">
    <property type="protein sequence ID" value="VDO82125.1"/>
    <property type="molecule type" value="Genomic_DNA"/>
</dbReference>
<reference evidence="3" key="1">
    <citation type="submission" date="2016-06" db="UniProtKB">
        <authorList>
            <consortium name="WormBaseParasite"/>
        </authorList>
    </citation>
    <scope>IDENTIFICATION</scope>
</reference>
<evidence type="ECO:0000313" key="3">
    <source>
        <dbReference type="WBParaSite" id="OFLC_0001212201-mRNA-1"/>
    </source>
</evidence>
<protein>
    <submittedName>
        <fullName evidence="3">Protein kinase domain-containing protein</fullName>
    </submittedName>
</protein>
<sequence length="68" mass="7924">MKGNDKGNMQIHKKRNLSLFGRESASRTGEAFYRTPESLTYDPSLKSGLFTQMFFDYCTPSLWPHKFQ</sequence>
<evidence type="ECO:0000313" key="1">
    <source>
        <dbReference type="EMBL" id="VDO82125.1"/>
    </source>
</evidence>
<dbReference type="WBParaSite" id="OFLC_0001212201-mRNA-1">
    <property type="protein sequence ID" value="OFLC_0001212201-mRNA-1"/>
    <property type="gene ID" value="OFLC_0001212201"/>
</dbReference>
<reference evidence="1 2" key="2">
    <citation type="submission" date="2018-11" db="EMBL/GenBank/DDBJ databases">
        <authorList>
            <consortium name="Pathogen Informatics"/>
        </authorList>
    </citation>
    <scope>NUCLEOTIDE SEQUENCE [LARGE SCALE GENOMIC DNA]</scope>
</reference>